<dbReference type="Pfam" id="PF23824">
    <property type="entry name" value="DUF7194"/>
    <property type="match status" value="1"/>
</dbReference>
<dbReference type="Proteomes" id="UP000224336">
    <property type="component" value="Segment"/>
</dbReference>
<dbReference type="EMBL" id="KU521356">
    <property type="protein sequence ID" value="ANM44956.1"/>
    <property type="molecule type" value="Genomic_DNA"/>
</dbReference>
<dbReference type="InterPro" id="IPR055618">
    <property type="entry name" value="DUF7194"/>
</dbReference>
<accession>A0A192Y7I6</accession>
<name>A0A192Y7I6_9CAUD</name>
<evidence type="ECO:0000313" key="1">
    <source>
        <dbReference type="EMBL" id="ANM44956.1"/>
    </source>
</evidence>
<evidence type="ECO:0000313" key="2">
    <source>
        <dbReference type="Proteomes" id="UP000224336"/>
    </source>
</evidence>
<proteinExistence type="predicted"/>
<gene>
    <name evidence="1" type="ORF">KTN4_198</name>
</gene>
<reference evidence="1 2" key="1">
    <citation type="journal article" date="2016" name="Sci. Rep.">
        <title>A proposed integrated approach for the preclinical evaluation of phage therapy in Pseudomonas infections.</title>
        <authorList>
            <person name="Danis-Wlodarczyk K."/>
            <person name="Vandenheuvel D."/>
            <person name="Jang H.B."/>
            <person name="Briers Y."/>
            <person name="Olszak T."/>
            <person name="Arabski M."/>
            <person name="Wasik S."/>
            <person name="Drabik M."/>
            <person name="Higgins G."/>
            <person name="Tyrrell J."/>
            <person name="Harvey B.J."/>
            <person name="Noben J.P."/>
            <person name="Lavigne R."/>
            <person name="Drulis-Kawa Z."/>
        </authorList>
    </citation>
    <scope>NUCLEOTIDE SEQUENCE [LARGE SCALE GENOMIC DNA]</scope>
</reference>
<protein>
    <submittedName>
        <fullName evidence="1">Uncharacterized protein</fullName>
    </submittedName>
</protein>
<sequence>MATEKKSLMIPPIGTKGRYELISPFDKLIKPNTLYVNSAVRAFIDIENNGRNVYDTYYKPLNIDISEYNKDRENGEYIVTLTTEQYNPVYVPSSYIARYPDLNGVPYQQTVLSASLGALPVTLDLTNLQAKVAGVISDVIGVEPVINLGSMPLMSDVTPQQHEAAENAREAKIKDRETDYARIVKLEADNTSLSQRLAIAENLLIENGIIS</sequence>
<organism evidence="1 2">
    <name type="scientific">Pseudomonas phage KTN4</name>
    <dbReference type="NCBI Taxonomy" id="1862701"/>
    <lineage>
        <taxon>Viruses</taxon>
        <taxon>Duplodnaviria</taxon>
        <taxon>Heunggongvirae</taxon>
        <taxon>Uroviricota</taxon>
        <taxon>Caudoviricetes</taxon>
        <taxon>Chimalliviridae</taxon>
        <taxon>Phikzvirus</taxon>
        <taxon>Phikzvirus phiKZ</taxon>
    </lineage>
</organism>